<accession>A0A495VWU4</accession>
<dbReference type="PANTHER" id="PTHR43433:SF5">
    <property type="entry name" value="AB HYDROLASE-1 DOMAIN-CONTAINING PROTEIN"/>
    <property type="match status" value="1"/>
</dbReference>
<dbReference type="EMBL" id="RBXO01000001">
    <property type="protein sequence ID" value="RKT53776.1"/>
    <property type="molecule type" value="Genomic_DNA"/>
</dbReference>
<reference evidence="2 3" key="1">
    <citation type="submission" date="2018-10" db="EMBL/GenBank/DDBJ databases">
        <title>Sequencing the genomes of 1000 actinobacteria strains.</title>
        <authorList>
            <person name="Klenk H.-P."/>
        </authorList>
    </citation>
    <scope>NUCLEOTIDE SEQUENCE [LARGE SCALE GENOMIC DNA]</scope>
    <source>
        <strain evidence="2 3">DSM 43800</strain>
    </source>
</reference>
<name>A0A495VWU4_9PSEU</name>
<gene>
    <name evidence="2" type="ORF">C8E97_2356</name>
</gene>
<sequence length="285" mass="29966">MAERVVEAGDIRLWSEESGDPAGPPVLLVMGANASAVGWPDEFVALLVAGGCRVVRYDHRDTGRSTVVPPETADYDLGDLAADAVAVLDAHGVDAAHVVGLSMGGLIGQLLAVDHADRLRSLTLALTGALDMGTTDEPRSDQGERLERLIALAEPAADAESEVERRVAVWRELHGAVLPFDAAEYRRLEERAIAHAGTIVPPTGHVRLASTPVPRGADDLRTATTPTLVVAGTEDPFYPPGFGRHLAGLLPDARLLEVPGLGHALPSAVHGVVADAILDHVRSHP</sequence>
<evidence type="ECO:0000313" key="2">
    <source>
        <dbReference type="EMBL" id="RKT53776.1"/>
    </source>
</evidence>
<keyword evidence="3" id="KW-1185">Reference proteome</keyword>
<dbReference type="InterPro" id="IPR000073">
    <property type="entry name" value="AB_hydrolase_1"/>
</dbReference>
<dbReference type="RefSeq" id="WP_121004474.1">
    <property type="nucleotide sequence ID" value="NZ_RBXO01000001.1"/>
</dbReference>
<organism evidence="2 3">
    <name type="scientific">Saccharothrix australiensis</name>
    <dbReference type="NCBI Taxonomy" id="2072"/>
    <lineage>
        <taxon>Bacteria</taxon>
        <taxon>Bacillati</taxon>
        <taxon>Actinomycetota</taxon>
        <taxon>Actinomycetes</taxon>
        <taxon>Pseudonocardiales</taxon>
        <taxon>Pseudonocardiaceae</taxon>
        <taxon>Saccharothrix</taxon>
    </lineage>
</organism>
<dbReference type="Proteomes" id="UP000282084">
    <property type="component" value="Unassembled WGS sequence"/>
</dbReference>
<protein>
    <submittedName>
        <fullName evidence="2">Esterase</fullName>
    </submittedName>
</protein>
<dbReference type="PRINTS" id="PR00111">
    <property type="entry name" value="ABHYDROLASE"/>
</dbReference>
<evidence type="ECO:0000313" key="3">
    <source>
        <dbReference type="Proteomes" id="UP000282084"/>
    </source>
</evidence>
<feature type="domain" description="AB hydrolase-1" evidence="1">
    <location>
        <begin position="24"/>
        <end position="264"/>
    </location>
</feature>
<dbReference type="InterPro" id="IPR050471">
    <property type="entry name" value="AB_hydrolase"/>
</dbReference>
<dbReference type="Pfam" id="PF00561">
    <property type="entry name" value="Abhydrolase_1"/>
    <property type="match status" value="1"/>
</dbReference>
<proteinExistence type="predicted"/>
<dbReference type="Gene3D" id="3.40.50.1820">
    <property type="entry name" value="alpha/beta hydrolase"/>
    <property type="match status" value="1"/>
</dbReference>
<dbReference type="SUPFAM" id="SSF53474">
    <property type="entry name" value="alpha/beta-Hydrolases"/>
    <property type="match status" value="1"/>
</dbReference>
<dbReference type="OrthoDB" id="8957634at2"/>
<evidence type="ECO:0000259" key="1">
    <source>
        <dbReference type="Pfam" id="PF00561"/>
    </source>
</evidence>
<dbReference type="AlphaFoldDB" id="A0A495VWU4"/>
<dbReference type="GO" id="GO:0004806">
    <property type="term" value="F:triacylglycerol lipase activity"/>
    <property type="evidence" value="ECO:0007669"/>
    <property type="project" value="TreeGrafter"/>
</dbReference>
<dbReference type="InterPro" id="IPR029058">
    <property type="entry name" value="AB_hydrolase_fold"/>
</dbReference>
<dbReference type="PANTHER" id="PTHR43433">
    <property type="entry name" value="HYDROLASE, ALPHA/BETA FOLD FAMILY PROTEIN"/>
    <property type="match status" value="1"/>
</dbReference>
<dbReference type="GO" id="GO:0046503">
    <property type="term" value="P:glycerolipid catabolic process"/>
    <property type="evidence" value="ECO:0007669"/>
    <property type="project" value="TreeGrafter"/>
</dbReference>
<comment type="caution">
    <text evidence="2">The sequence shown here is derived from an EMBL/GenBank/DDBJ whole genome shotgun (WGS) entry which is preliminary data.</text>
</comment>